<feature type="domain" description="FMN-dependent dehydrogenase" evidence="2">
    <location>
        <begin position="8"/>
        <end position="47"/>
    </location>
</feature>
<organism evidence="3 4">
    <name type="scientific">Chryseobacterium luquanense</name>
    <dbReference type="NCBI Taxonomy" id="2983766"/>
    <lineage>
        <taxon>Bacteria</taxon>
        <taxon>Pseudomonadati</taxon>
        <taxon>Bacteroidota</taxon>
        <taxon>Flavobacteriia</taxon>
        <taxon>Flavobacteriales</taxon>
        <taxon>Weeksellaceae</taxon>
        <taxon>Chryseobacterium group</taxon>
        <taxon>Chryseobacterium</taxon>
    </lineage>
</organism>
<dbReference type="EMBL" id="JAOVZV010000020">
    <property type="protein sequence ID" value="MCX8534057.1"/>
    <property type="molecule type" value="Genomic_DNA"/>
</dbReference>
<reference evidence="3" key="1">
    <citation type="submission" date="2022-10" db="EMBL/GenBank/DDBJ databases">
        <title>Chryseobacterium sp. nov., a novel bacterial species.</title>
        <authorList>
            <person name="Cao Y."/>
        </authorList>
    </citation>
    <scope>NUCLEOTIDE SEQUENCE</scope>
    <source>
        <strain evidence="3">KC 927</strain>
    </source>
</reference>
<evidence type="ECO:0000259" key="2">
    <source>
        <dbReference type="Pfam" id="PF01070"/>
    </source>
</evidence>
<dbReference type="Proteomes" id="UP001070176">
    <property type="component" value="Unassembled WGS sequence"/>
</dbReference>
<sequence>MINRCIRADVACALSCGAEFTFMGRTCMYAVGALGDKGGDHIIEMLKM</sequence>
<dbReference type="Pfam" id="PF01070">
    <property type="entry name" value="FMN_dh"/>
    <property type="match status" value="1"/>
</dbReference>
<accession>A0ABT3Y7C7</accession>
<evidence type="ECO:0000313" key="4">
    <source>
        <dbReference type="Proteomes" id="UP001070176"/>
    </source>
</evidence>
<protein>
    <submittedName>
        <fullName evidence="3">Alpha-hydroxy-acid oxidizing protein</fullName>
    </submittedName>
</protein>
<dbReference type="InterPro" id="IPR000262">
    <property type="entry name" value="FMN-dep_DH"/>
</dbReference>
<comment type="caution">
    <text evidence="3">The sequence shown here is derived from an EMBL/GenBank/DDBJ whole genome shotgun (WGS) entry which is preliminary data.</text>
</comment>
<dbReference type="InterPro" id="IPR013785">
    <property type="entry name" value="Aldolase_TIM"/>
</dbReference>
<keyword evidence="4" id="KW-1185">Reference proteome</keyword>
<name>A0ABT3Y7C7_9FLAO</name>
<dbReference type="SUPFAM" id="SSF51395">
    <property type="entry name" value="FMN-linked oxidoreductases"/>
    <property type="match status" value="1"/>
</dbReference>
<comment type="cofactor">
    <cofactor evidence="1">
        <name>FMN</name>
        <dbReference type="ChEBI" id="CHEBI:58210"/>
    </cofactor>
</comment>
<evidence type="ECO:0000313" key="3">
    <source>
        <dbReference type="EMBL" id="MCX8534057.1"/>
    </source>
</evidence>
<proteinExistence type="predicted"/>
<evidence type="ECO:0000256" key="1">
    <source>
        <dbReference type="ARBA" id="ARBA00001917"/>
    </source>
</evidence>
<gene>
    <name evidence="3" type="ORF">OEA66_17050</name>
</gene>
<dbReference type="RefSeq" id="WP_267282514.1">
    <property type="nucleotide sequence ID" value="NZ_JAOVZV010000020.1"/>
</dbReference>
<dbReference type="Gene3D" id="3.20.20.70">
    <property type="entry name" value="Aldolase class I"/>
    <property type="match status" value="1"/>
</dbReference>